<dbReference type="AlphaFoldDB" id="A0A182MP01"/>
<reference evidence="2" key="2">
    <citation type="submission" date="2020-05" db="UniProtKB">
        <authorList>
            <consortium name="EnsemblMetazoa"/>
        </authorList>
    </citation>
    <scope>IDENTIFICATION</scope>
    <source>
        <strain evidence="2">A-37</strain>
    </source>
</reference>
<keyword evidence="1" id="KW-0472">Membrane</keyword>
<feature type="transmembrane region" description="Helical" evidence="1">
    <location>
        <begin position="66"/>
        <end position="85"/>
    </location>
</feature>
<evidence type="ECO:0000256" key="1">
    <source>
        <dbReference type="SAM" id="Phobius"/>
    </source>
</evidence>
<dbReference type="EnsemblMetazoa" id="ACUA022873-RA">
    <property type="protein sequence ID" value="ACUA022873-PA"/>
    <property type="gene ID" value="ACUA022873"/>
</dbReference>
<evidence type="ECO:0000313" key="2">
    <source>
        <dbReference type="EnsemblMetazoa" id="ACUA022873-PA"/>
    </source>
</evidence>
<keyword evidence="1" id="KW-1133">Transmembrane helix</keyword>
<dbReference type="EMBL" id="AXCM01000511">
    <property type="status" value="NOT_ANNOTATED_CDS"/>
    <property type="molecule type" value="Genomic_DNA"/>
</dbReference>
<name>A0A182MP01_9DIPT</name>
<sequence length="233" mass="27092">MCAIREFTPTPGRKSWTTVAKYCSDSVERVCRRWWNAELLNEFRTIDKQLDAMGARQRRTFRNSEVLYQMLLLTLCTCVAMIYSVNNLCDDNFYKLQSTFGRRIVKVSSKSEPNSRTHLVARMGLIYDELHSISLKISDRYKFSVRINTKPNLRTGYCILNVLYGIMAIYTFYRGIFVAGYEKRFAISIFLVWDIIYKLSLLQSFINCHLLQAEVCNTENPTGGSFNSLSHFD</sequence>
<organism evidence="2 3">
    <name type="scientific">Anopheles culicifacies</name>
    <dbReference type="NCBI Taxonomy" id="139723"/>
    <lineage>
        <taxon>Eukaryota</taxon>
        <taxon>Metazoa</taxon>
        <taxon>Ecdysozoa</taxon>
        <taxon>Arthropoda</taxon>
        <taxon>Hexapoda</taxon>
        <taxon>Insecta</taxon>
        <taxon>Pterygota</taxon>
        <taxon>Neoptera</taxon>
        <taxon>Endopterygota</taxon>
        <taxon>Diptera</taxon>
        <taxon>Nematocera</taxon>
        <taxon>Culicoidea</taxon>
        <taxon>Culicidae</taxon>
        <taxon>Anophelinae</taxon>
        <taxon>Anopheles</taxon>
        <taxon>culicifacies species complex</taxon>
    </lineage>
</organism>
<feature type="transmembrane region" description="Helical" evidence="1">
    <location>
        <begin position="185"/>
        <end position="206"/>
    </location>
</feature>
<keyword evidence="3" id="KW-1185">Reference proteome</keyword>
<accession>A0A182MP01</accession>
<protein>
    <submittedName>
        <fullName evidence="2">Uncharacterized protein</fullName>
    </submittedName>
</protein>
<proteinExistence type="predicted"/>
<dbReference type="VEuPathDB" id="VectorBase:ACUA022873"/>
<keyword evidence="1" id="KW-0812">Transmembrane</keyword>
<reference evidence="3" key="1">
    <citation type="submission" date="2013-09" db="EMBL/GenBank/DDBJ databases">
        <title>The Genome Sequence of Anopheles culicifacies species A.</title>
        <authorList>
            <consortium name="The Broad Institute Genomics Platform"/>
            <person name="Neafsey D.E."/>
            <person name="Besansky N."/>
            <person name="Howell P."/>
            <person name="Walton C."/>
            <person name="Young S.K."/>
            <person name="Zeng Q."/>
            <person name="Gargeya S."/>
            <person name="Fitzgerald M."/>
            <person name="Haas B."/>
            <person name="Abouelleil A."/>
            <person name="Allen A.W."/>
            <person name="Alvarado L."/>
            <person name="Arachchi H.M."/>
            <person name="Berlin A.M."/>
            <person name="Chapman S.B."/>
            <person name="Gainer-Dewar J."/>
            <person name="Goldberg J."/>
            <person name="Griggs A."/>
            <person name="Gujja S."/>
            <person name="Hansen M."/>
            <person name="Howarth C."/>
            <person name="Imamovic A."/>
            <person name="Ireland A."/>
            <person name="Larimer J."/>
            <person name="McCowan C."/>
            <person name="Murphy C."/>
            <person name="Pearson M."/>
            <person name="Poon T.W."/>
            <person name="Priest M."/>
            <person name="Roberts A."/>
            <person name="Saif S."/>
            <person name="Shea T."/>
            <person name="Sisk P."/>
            <person name="Sykes S."/>
            <person name="Wortman J."/>
            <person name="Nusbaum C."/>
            <person name="Birren B."/>
        </authorList>
    </citation>
    <scope>NUCLEOTIDE SEQUENCE [LARGE SCALE GENOMIC DNA]</scope>
    <source>
        <strain evidence="3">A-37</strain>
    </source>
</reference>
<evidence type="ECO:0000313" key="3">
    <source>
        <dbReference type="Proteomes" id="UP000075883"/>
    </source>
</evidence>
<feature type="transmembrane region" description="Helical" evidence="1">
    <location>
        <begin position="154"/>
        <end position="173"/>
    </location>
</feature>
<dbReference type="Proteomes" id="UP000075883">
    <property type="component" value="Unassembled WGS sequence"/>
</dbReference>